<dbReference type="RefSeq" id="WP_306040884.1">
    <property type="nucleotide sequence ID" value="NZ_CP132305.1"/>
</dbReference>
<keyword evidence="1" id="KW-0614">Plasmid</keyword>
<dbReference type="EMBL" id="CP132305">
    <property type="protein sequence ID" value="WLS00875.1"/>
    <property type="molecule type" value="Genomic_DNA"/>
</dbReference>
<protein>
    <recommendedName>
        <fullName evidence="3">Nucleotidyltransferase AbiEii toxin of type IV toxin-antitoxin system</fullName>
    </recommendedName>
</protein>
<proteinExistence type="predicted"/>
<geneLocation type="plasmid" evidence="1 2">
    <name>unnamed3</name>
</geneLocation>
<dbReference type="AlphaFoldDB" id="A0AA50H7B1"/>
<organism evidence="1 2">
    <name type="scientific">Shinella sumterensis</name>
    <dbReference type="NCBI Taxonomy" id="1967501"/>
    <lineage>
        <taxon>Bacteria</taxon>
        <taxon>Pseudomonadati</taxon>
        <taxon>Pseudomonadota</taxon>
        <taxon>Alphaproteobacteria</taxon>
        <taxon>Hyphomicrobiales</taxon>
        <taxon>Rhizobiaceae</taxon>
        <taxon>Shinella</taxon>
    </lineage>
</organism>
<reference evidence="1 2" key="1">
    <citation type="submission" date="2023-08" db="EMBL/GenBank/DDBJ databases">
        <title>Pathogen: clinical or host-associated sample.</title>
        <authorList>
            <person name="Hergert J."/>
            <person name="Casey R."/>
            <person name="Wagner J."/>
            <person name="Young E.L."/>
            <person name="Oakeson K.F."/>
        </authorList>
    </citation>
    <scope>NUCLEOTIDE SEQUENCE [LARGE SCALE GENOMIC DNA]</scope>
    <source>
        <strain evidence="1 2">1760953</strain>
        <plasmid evidence="1 2">unnamed3</plasmid>
    </source>
</reference>
<name>A0AA50H7B1_9HYPH</name>
<evidence type="ECO:0000313" key="1">
    <source>
        <dbReference type="EMBL" id="WLS00875.1"/>
    </source>
</evidence>
<gene>
    <name evidence="1" type="ORF">Q9313_25370</name>
</gene>
<accession>A0AA50H7B1</accession>
<evidence type="ECO:0000313" key="2">
    <source>
        <dbReference type="Proteomes" id="UP001234585"/>
    </source>
</evidence>
<keyword evidence="2" id="KW-1185">Reference proteome</keyword>
<evidence type="ECO:0008006" key="3">
    <source>
        <dbReference type="Google" id="ProtNLM"/>
    </source>
</evidence>
<dbReference type="Proteomes" id="UP001234585">
    <property type="component" value="Plasmid unnamed3"/>
</dbReference>
<sequence>MLTGIDKFREYFADYEDRYATIGGAACDLLFGEAGLDLRATKDIDMVLCVEVVDIAFGKAFRAFLDAGGYQARERSTGDKEFYRFHKPSTADFPFMIELFARKPGTLELPEDAELTPIPVEEDVVSLSAILLDDSYYDALQSAKRKIGSVTIVDETLLIPFKARAFLDLGARAASGEKIDSKNIRKHRNDVFRLAQLLPRSASIALPDQIQADMQRFLDLAQADETLDPKAFDVSLSRDEAIALLRTAYRLTGV</sequence>